<evidence type="ECO:0000256" key="1">
    <source>
        <dbReference type="SAM" id="Phobius"/>
    </source>
</evidence>
<comment type="caution">
    <text evidence="2">The sequence shown here is derived from an EMBL/GenBank/DDBJ whole genome shotgun (WGS) entry which is preliminary data.</text>
</comment>
<dbReference type="EMBL" id="BARU01028711">
    <property type="protein sequence ID" value="GAH73736.1"/>
    <property type="molecule type" value="Genomic_DNA"/>
</dbReference>
<protein>
    <submittedName>
        <fullName evidence="2">Uncharacterized protein</fullName>
    </submittedName>
</protein>
<keyword evidence="1" id="KW-1133">Transmembrane helix</keyword>
<evidence type="ECO:0000313" key="2">
    <source>
        <dbReference type="EMBL" id="GAH73736.1"/>
    </source>
</evidence>
<organism evidence="2">
    <name type="scientific">marine sediment metagenome</name>
    <dbReference type="NCBI Taxonomy" id="412755"/>
    <lineage>
        <taxon>unclassified sequences</taxon>
        <taxon>metagenomes</taxon>
        <taxon>ecological metagenomes</taxon>
    </lineage>
</organism>
<name>X1HU91_9ZZZZ</name>
<dbReference type="AlphaFoldDB" id="X1HU91"/>
<keyword evidence="1" id="KW-0472">Membrane</keyword>
<accession>X1HU91</accession>
<proteinExistence type="predicted"/>
<gene>
    <name evidence="2" type="ORF">S03H2_45788</name>
</gene>
<keyword evidence="1" id="KW-0812">Transmembrane</keyword>
<reference evidence="2" key="1">
    <citation type="journal article" date="2014" name="Front. Microbiol.">
        <title>High frequency of phylogenetically diverse reductive dehalogenase-homologous genes in deep subseafloor sedimentary metagenomes.</title>
        <authorList>
            <person name="Kawai M."/>
            <person name="Futagami T."/>
            <person name="Toyoda A."/>
            <person name="Takaki Y."/>
            <person name="Nishi S."/>
            <person name="Hori S."/>
            <person name="Arai W."/>
            <person name="Tsubouchi T."/>
            <person name="Morono Y."/>
            <person name="Uchiyama I."/>
            <person name="Ito T."/>
            <person name="Fujiyama A."/>
            <person name="Inagaki F."/>
            <person name="Takami H."/>
        </authorList>
    </citation>
    <scope>NUCLEOTIDE SEQUENCE</scope>
    <source>
        <strain evidence="2">Expedition CK06-06</strain>
    </source>
</reference>
<sequence length="81" mass="9405">MNNYVRFNNPLNNEMVTLLVAIFFIVIIFALGFCLGRYMRIKKLENKWDKELVKTQKIINEILGKSGISKEVILTRGGEEQ</sequence>
<feature type="transmembrane region" description="Helical" evidence="1">
    <location>
        <begin position="15"/>
        <end position="35"/>
    </location>
</feature>